<dbReference type="AlphaFoldDB" id="A0A182TK21"/>
<reference evidence="2" key="2">
    <citation type="submission" date="2020-05" db="UniProtKB">
        <authorList>
            <consortium name="EnsemblMetazoa"/>
        </authorList>
    </citation>
    <scope>IDENTIFICATION</scope>
    <source>
        <strain evidence="2">CM1001059</strain>
    </source>
</reference>
<name>A0A182TK21_9DIPT</name>
<proteinExistence type="predicted"/>
<feature type="region of interest" description="Disordered" evidence="1">
    <location>
        <begin position="57"/>
        <end position="102"/>
    </location>
</feature>
<sequence length="102" mass="11869">MVVVVVVLLLHMLRFFILIFHPLHICEVLRETHIAGGLKRAKGSIDTDTSIANMKEMKEEHTTGYREREERFRPSSKPEIDIGPAQKKERWKESTRENARNA</sequence>
<dbReference type="EnsemblMetazoa" id="AMEC003737-RA">
    <property type="protein sequence ID" value="AMEC003737-PA"/>
    <property type="gene ID" value="AMEC003737"/>
</dbReference>
<dbReference type="VEuPathDB" id="VectorBase:AMEC003737"/>
<evidence type="ECO:0000313" key="3">
    <source>
        <dbReference type="Proteomes" id="UP000075902"/>
    </source>
</evidence>
<evidence type="ECO:0000313" key="2">
    <source>
        <dbReference type="EnsemblMetazoa" id="AMEC003737-PA"/>
    </source>
</evidence>
<accession>A0A182TK21</accession>
<dbReference type="Proteomes" id="UP000075902">
    <property type="component" value="Unassembled WGS sequence"/>
</dbReference>
<keyword evidence="3" id="KW-1185">Reference proteome</keyword>
<organism evidence="2 3">
    <name type="scientific">Anopheles melas</name>
    <dbReference type="NCBI Taxonomy" id="34690"/>
    <lineage>
        <taxon>Eukaryota</taxon>
        <taxon>Metazoa</taxon>
        <taxon>Ecdysozoa</taxon>
        <taxon>Arthropoda</taxon>
        <taxon>Hexapoda</taxon>
        <taxon>Insecta</taxon>
        <taxon>Pterygota</taxon>
        <taxon>Neoptera</taxon>
        <taxon>Endopterygota</taxon>
        <taxon>Diptera</taxon>
        <taxon>Nematocera</taxon>
        <taxon>Culicoidea</taxon>
        <taxon>Culicidae</taxon>
        <taxon>Anophelinae</taxon>
        <taxon>Anopheles</taxon>
    </lineage>
</organism>
<evidence type="ECO:0000256" key="1">
    <source>
        <dbReference type="SAM" id="MobiDB-lite"/>
    </source>
</evidence>
<reference evidence="3" key="1">
    <citation type="submission" date="2014-01" db="EMBL/GenBank/DDBJ databases">
        <title>The Genome Sequence of Anopheles melas CM1001059_A (V2).</title>
        <authorList>
            <consortium name="The Broad Institute Genomics Platform"/>
            <person name="Neafsey D.E."/>
            <person name="Besansky N."/>
            <person name="Howell P."/>
            <person name="Walton C."/>
            <person name="Young S.K."/>
            <person name="Zeng Q."/>
            <person name="Gargeya S."/>
            <person name="Fitzgerald M."/>
            <person name="Haas B."/>
            <person name="Abouelleil A."/>
            <person name="Allen A.W."/>
            <person name="Alvarado L."/>
            <person name="Arachchi H.M."/>
            <person name="Berlin A.M."/>
            <person name="Chapman S.B."/>
            <person name="Gainer-Dewar J."/>
            <person name="Goldberg J."/>
            <person name="Griggs A."/>
            <person name="Gujja S."/>
            <person name="Hansen M."/>
            <person name="Howarth C."/>
            <person name="Imamovic A."/>
            <person name="Ireland A."/>
            <person name="Larimer J."/>
            <person name="McCowan C."/>
            <person name="Murphy C."/>
            <person name="Pearson M."/>
            <person name="Poon T.W."/>
            <person name="Priest M."/>
            <person name="Roberts A."/>
            <person name="Saif S."/>
            <person name="Shea T."/>
            <person name="Sisk P."/>
            <person name="Sykes S."/>
            <person name="Wortman J."/>
            <person name="Nusbaum C."/>
            <person name="Birren B."/>
        </authorList>
    </citation>
    <scope>NUCLEOTIDE SEQUENCE [LARGE SCALE GENOMIC DNA]</scope>
    <source>
        <strain evidence="3">CM1001059</strain>
    </source>
</reference>
<dbReference type="VEuPathDB" id="VectorBase:AMEC017580"/>
<protein>
    <submittedName>
        <fullName evidence="2">Uncharacterized protein</fullName>
    </submittedName>
</protein>
<dbReference type="EnsemblMetazoa" id="AMEC017580-RA">
    <property type="protein sequence ID" value="AMEC017580-PA"/>
    <property type="gene ID" value="AMEC017580"/>
</dbReference>